<reference evidence="2" key="1">
    <citation type="journal article" date="2023" name="Science">
        <title>Genome structures resolve the early diversification of teleost fishes.</title>
        <authorList>
            <person name="Parey E."/>
            <person name="Louis A."/>
            <person name="Montfort J."/>
            <person name="Bouchez O."/>
            <person name="Roques C."/>
            <person name="Iampietro C."/>
            <person name="Lluch J."/>
            <person name="Castinel A."/>
            <person name="Donnadieu C."/>
            <person name="Desvignes T."/>
            <person name="Floi Bucao C."/>
            <person name="Jouanno E."/>
            <person name="Wen M."/>
            <person name="Mejri S."/>
            <person name="Dirks R."/>
            <person name="Jansen H."/>
            <person name="Henkel C."/>
            <person name="Chen W.J."/>
            <person name="Zahm M."/>
            <person name="Cabau C."/>
            <person name="Klopp C."/>
            <person name="Thompson A.W."/>
            <person name="Robinson-Rechavi M."/>
            <person name="Braasch I."/>
            <person name="Lecointre G."/>
            <person name="Bobe J."/>
            <person name="Postlethwait J.H."/>
            <person name="Berthelot C."/>
            <person name="Roest Crollius H."/>
            <person name="Guiguen Y."/>
        </authorList>
    </citation>
    <scope>NUCLEOTIDE SEQUENCE</scope>
    <source>
        <strain evidence="2">NC1722</strain>
    </source>
</reference>
<dbReference type="AlphaFoldDB" id="A0AAD7SRU7"/>
<protein>
    <submittedName>
        <fullName evidence="2">Uncharacterized protein</fullName>
    </submittedName>
</protein>
<feature type="compositionally biased region" description="Pro residues" evidence="1">
    <location>
        <begin position="71"/>
        <end position="87"/>
    </location>
</feature>
<dbReference type="EMBL" id="JAINUG010000038">
    <property type="protein sequence ID" value="KAJ8407687.1"/>
    <property type="molecule type" value="Genomic_DNA"/>
</dbReference>
<gene>
    <name evidence="2" type="ORF">AAFF_G00275440</name>
</gene>
<feature type="region of interest" description="Disordered" evidence="1">
    <location>
        <begin position="1"/>
        <end position="127"/>
    </location>
</feature>
<dbReference type="Proteomes" id="UP001221898">
    <property type="component" value="Unassembled WGS sequence"/>
</dbReference>
<feature type="compositionally biased region" description="Gly residues" evidence="1">
    <location>
        <begin position="112"/>
        <end position="121"/>
    </location>
</feature>
<name>A0AAD7SRU7_9TELE</name>
<evidence type="ECO:0000256" key="1">
    <source>
        <dbReference type="SAM" id="MobiDB-lite"/>
    </source>
</evidence>
<organism evidence="2 3">
    <name type="scientific">Aldrovandia affinis</name>
    <dbReference type="NCBI Taxonomy" id="143900"/>
    <lineage>
        <taxon>Eukaryota</taxon>
        <taxon>Metazoa</taxon>
        <taxon>Chordata</taxon>
        <taxon>Craniata</taxon>
        <taxon>Vertebrata</taxon>
        <taxon>Euteleostomi</taxon>
        <taxon>Actinopterygii</taxon>
        <taxon>Neopterygii</taxon>
        <taxon>Teleostei</taxon>
        <taxon>Notacanthiformes</taxon>
        <taxon>Halosauridae</taxon>
        <taxon>Aldrovandia</taxon>
    </lineage>
</organism>
<evidence type="ECO:0000313" key="2">
    <source>
        <dbReference type="EMBL" id="KAJ8407687.1"/>
    </source>
</evidence>
<sequence length="155" mass="15641">MGRGGGGGWDGGGAGGVVCGGGQGGTSVTAGGNASPRLQLLHPRARLLRGRSLGPGSSSYKGIKANRKVTPAPPPLPRRPLPHPAQPSPRSEKGDLLRILLPSSDNLHISGAGPGDPGGPGVLWTGDERGPLRELSCECGPCSRLRLAQSQGPLK</sequence>
<feature type="compositionally biased region" description="Low complexity" evidence="1">
    <location>
        <begin position="50"/>
        <end position="59"/>
    </location>
</feature>
<comment type="caution">
    <text evidence="2">The sequence shown here is derived from an EMBL/GenBank/DDBJ whole genome shotgun (WGS) entry which is preliminary data.</text>
</comment>
<evidence type="ECO:0000313" key="3">
    <source>
        <dbReference type="Proteomes" id="UP001221898"/>
    </source>
</evidence>
<proteinExistence type="predicted"/>
<keyword evidence="3" id="KW-1185">Reference proteome</keyword>
<accession>A0AAD7SRU7</accession>
<feature type="compositionally biased region" description="Gly residues" evidence="1">
    <location>
        <begin position="1"/>
        <end position="25"/>
    </location>
</feature>